<dbReference type="RefSeq" id="WP_129004961.1">
    <property type="nucleotide sequence ID" value="NZ_SDHZ01000002.1"/>
</dbReference>
<sequence length="143" mass="16058">MKKIGMMLLLSLGLFTAANAQRHVGGGIRGGGNFYRGGSRVIVSAGPYFPMYYGMGAPYLGWGYGYGFGYPGPYYNNGYRYAPKPSKLDMQIDDIKHEYQQKINAARDDNSISGKERRATVRSLKNEREMAITQAKRDFYKSK</sequence>
<dbReference type="EMBL" id="SDHZ01000002">
    <property type="protein sequence ID" value="RXK83909.1"/>
    <property type="molecule type" value="Genomic_DNA"/>
</dbReference>
<dbReference type="AlphaFoldDB" id="A0A4Q1D625"/>
<evidence type="ECO:0000256" key="1">
    <source>
        <dbReference type="SAM" id="SignalP"/>
    </source>
</evidence>
<keyword evidence="3" id="KW-1185">Reference proteome</keyword>
<gene>
    <name evidence="2" type="ORF">ESB13_17720</name>
</gene>
<reference evidence="2 3" key="1">
    <citation type="submission" date="2019-01" db="EMBL/GenBank/DDBJ databases">
        <title>Filimonas sp. strain TTM-71.</title>
        <authorList>
            <person name="Chen W.-M."/>
        </authorList>
    </citation>
    <scope>NUCLEOTIDE SEQUENCE [LARGE SCALE GENOMIC DNA]</scope>
    <source>
        <strain evidence="2 3">TTM-71</strain>
    </source>
</reference>
<protein>
    <submittedName>
        <fullName evidence="2">Uncharacterized protein</fullName>
    </submittedName>
</protein>
<evidence type="ECO:0000313" key="3">
    <source>
        <dbReference type="Proteomes" id="UP000290545"/>
    </source>
</evidence>
<dbReference type="Proteomes" id="UP000290545">
    <property type="component" value="Unassembled WGS sequence"/>
</dbReference>
<name>A0A4Q1D625_9BACT</name>
<proteinExistence type="predicted"/>
<dbReference type="OrthoDB" id="673618at2"/>
<accession>A0A4Q1D625</accession>
<comment type="caution">
    <text evidence="2">The sequence shown here is derived from an EMBL/GenBank/DDBJ whole genome shotgun (WGS) entry which is preliminary data.</text>
</comment>
<evidence type="ECO:0000313" key="2">
    <source>
        <dbReference type="EMBL" id="RXK83909.1"/>
    </source>
</evidence>
<keyword evidence="1" id="KW-0732">Signal</keyword>
<feature type="chain" id="PRO_5020809806" evidence="1">
    <location>
        <begin position="21"/>
        <end position="143"/>
    </location>
</feature>
<feature type="signal peptide" evidence="1">
    <location>
        <begin position="1"/>
        <end position="20"/>
    </location>
</feature>
<organism evidence="2 3">
    <name type="scientific">Filimonas effusa</name>
    <dbReference type="NCBI Taxonomy" id="2508721"/>
    <lineage>
        <taxon>Bacteria</taxon>
        <taxon>Pseudomonadati</taxon>
        <taxon>Bacteroidota</taxon>
        <taxon>Chitinophagia</taxon>
        <taxon>Chitinophagales</taxon>
        <taxon>Chitinophagaceae</taxon>
        <taxon>Filimonas</taxon>
    </lineage>
</organism>